<evidence type="ECO:0000313" key="1">
    <source>
        <dbReference type="EMBL" id="KAJ5071420.1"/>
    </source>
</evidence>
<reference evidence="1" key="1">
    <citation type="submission" date="2022-10" db="EMBL/GenBank/DDBJ databases">
        <title>Novel sulphate-reducing endosymbionts in the free-living metamonad Anaeramoeba.</title>
        <authorList>
            <person name="Jerlstrom-Hultqvist J."/>
            <person name="Cepicka I."/>
            <person name="Gallot-Lavallee L."/>
            <person name="Salas-Leiva D."/>
            <person name="Curtis B.A."/>
            <person name="Zahonova K."/>
            <person name="Pipaliya S."/>
            <person name="Dacks J."/>
            <person name="Roger A.J."/>
        </authorList>
    </citation>
    <scope>NUCLEOTIDE SEQUENCE</scope>
    <source>
        <strain evidence="1">BMAN</strain>
    </source>
</reference>
<organism evidence="1 2">
    <name type="scientific">Anaeramoeba ignava</name>
    <name type="common">Anaerobic marine amoeba</name>
    <dbReference type="NCBI Taxonomy" id="1746090"/>
    <lineage>
        <taxon>Eukaryota</taxon>
        <taxon>Metamonada</taxon>
        <taxon>Anaeramoebidae</taxon>
        <taxon>Anaeramoeba</taxon>
    </lineage>
</organism>
<name>A0A9Q0LHR0_ANAIG</name>
<keyword evidence="2" id="KW-1185">Reference proteome</keyword>
<accession>A0A9Q0LHR0</accession>
<gene>
    <name evidence="1" type="ORF">M0811_10263</name>
</gene>
<dbReference type="AlphaFoldDB" id="A0A9Q0LHR0"/>
<protein>
    <submittedName>
        <fullName evidence="1">Uncharacterized protein</fullName>
    </submittedName>
</protein>
<sequence>MKNLRRGFKRRKEESQKNRIYCAEAIRILSLYIDRRRTILKINKSTPTDIVRIETNIKTAYYKIKKRKWKLRKKMATLGIGQTESEIQFLEDEGKNKEKDEKKR</sequence>
<comment type="caution">
    <text evidence="1">The sequence shown here is derived from an EMBL/GenBank/DDBJ whole genome shotgun (WGS) entry which is preliminary data.</text>
</comment>
<evidence type="ECO:0000313" key="2">
    <source>
        <dbReference type="Proteomes" id="UP001149090"/>
    </source>
</evidence>
<dbReference type="Proteomes" id="UP001149090">
    <property type="component" value="Unassembled WGS sequence"/>
</dbReference>
<dbReference type="EMBL" id="JAPDFW010000088">
    <property type="protein sequence ID" value="KAJ5071420.1"/>
    <property type="molecule type" value="Genomic_DNA"/>
</dbReference>
<proteinExistence type="predicted"/>